<name>A0AA38CNX3_TAXCH</name>
<protein>
    <submittedName>
        <fullName evidence="1">Uncharacterized protein</fullName>
    </submittedName>
</protein>
<evidence type="ECO:0000313" key="2">
    <source>
        <dbReference type="Proteomes" id="UP000824469"/>
    </source>
</evidence>
<keyword evidence="2" id="KW-1185">Reference proteome</keyword>
<comment type="caution">
    <text evidence="1">The sequence shown here is derived from an EMBL/GenBank/DDBJ whole genome shotgun (WGS) entry which is preliminary data.</text>
</comment>
<feature type="non-terminal residue" evidence="1">
    <location>
        <position position="1"/>
    </location>
</feature>
<reference evidence="1 2" key="1">
    <citation type="journal article" date="2021" name="Nat. Plants">
        <title>The Taxus genome provides insights into paclitaxel biosynthesis.</title>
        <authorList>
            <person name="Xiong X."/>
            <person name="Gou J."/>
            <person name="Liao Q."/>
            <person name="Li Y."/>
            <person name="Zhou Q."/>
            <person name="Bi G."/>
            <person name="Li C."/>
            <person name="Du R."/>
            <person name="Wang X."/>
            <person name="Sun T."/>
            <person name="Guo L."/>
            <person name="Liang H."/>
            <person name="Lu P."/>
            <person name="Wu Y."/>
            <person name="Zhang Z."/>
            <person name="Ro D.K."/>
            <person name="Shang Y."/>
            <person name="Huang S."/>
            <person name="Yan J."/>
        </authorList>
    </citation>
    <scope>NUCLEOTIDE SEQUENCE [LARGE SCALE GENOMIC DNA]</scope>
    <source>
        <strain evidence="1">Ta-2019</strain>
    </source>
</reference>
<organism evidence="1 2">
    <name type="scientific">Taxus chinensis</name>
    <name type="common">Chinese yew</name>
    <name type="synonym">Taxus wallichiana var. chinensis</name>
    <dbReference type="NCBI Taxonomy" id="29808"/>
    <lineage>
        <taxon>Eukaryota</taxon>
        <taxon>Viridiplantae</taxon>
        <taxon>Streptophyta</taxon>
        <taxon>Embryophyta</taxon>
        <taxon>Tracheophyta</taxon>
        <taxon>Spermatophyta</taxon>
        <taxon>Pinopsida</taxon>
        <taxon>Pinidae</taxon>
        <taxon>Conifers II</taxon>
        <taxon>Cupressales</taxon>
        <taxon>Taxaceae</taxon>
        <taxon>Taxus</taxon>
    </lineage>
</organism>
<dbReference type="AlphaFoldDB" id="A0AA38CNX3"/>
<evidence type="ECO:0000313" key="1">
    <source>
        <dbReference type="EMBL" id="KAH9302083.1"/>
    </source>
</evidence>
<sequence>RQELVGIQMPPFHQVTNHVRNLSVANPLDGEFPYINENLEYFTDVEIEEEARQRDVRSNEEIRAQLKEIERLQAKADERTSVEAVAIA</sequence>
<dbReference type="Proteomes" id="UP000824469">
    <property type="component" value="Unassembled WGS sequence"/>
</dbReference>
<proteinExistence type="predicted"/>
<accession>A0AA38CNX3</accession>
<feature type="non-terminal residue" evidence="1">
    <location>
        <position position="88"/>
    </location>
</feature>
<dbReference type="EMBL" id="JAHRHJ020000009">
    <property type="protein sequence ID" value="KAH9302083.1"/>
    <property type="molecule type" value="Genomic_DNA"/>
</dbReference>
<gene>
    <name evidence="1" type="ORF">KI387_013666</name>
</gene>